<comment type="caution">
    <text evidence="11">The sequence shown here is derived from an EMBL/GenBank/DDBJ whole genome shotgun (WGS) entry which is preliminary data.</text>
</comment>
<gene>
    <name evidence="11" type="ORF">HJG60_007500</name>
</gene>
<feature type="disulfide bond" evidence="8">
    <location>
        <begin position="151"/>
        <end position="187"/>
    </location>
</feature>
<dbReference type="PANTHER" id="PTHR11506">
    <property type="entry name" value="LYSOSOME-ASSOCIATED MEMBRANE GLYCOPROTEIN"/>
    <property type="match status" value="1"/>
</dbReference>
<dbReference type="PROSITE" id="PS51407">
    <property type="entry name" value="LAMP_3"/>
    <property type="match status" value="1"/>
</dbReference>
<accession>A0A833Z3J3</accession>
<keyword evidence="8" id="KW-0458">Lysosome</keyword>
<keyword evidence="4 10" id="KW-0732">Signal</keyword>
<dbReference type="PROSITE" id="PS00310">
    <property type="entry name" value="LAMP_1"/>
    <property type="match status" value="1"/>
</dbReference>
<dbReference type="EMBL" id="JABVXQ010000012">
    <property type="protein sequence ID" value="KAF6084215.1"/>
    <property type="molecule type" value="Genomic_DNA"/>
</dbReference>
<evidence type="ECO:0000256" key="1">
    <source>
        <dbReference type="ARBA" id="ARBA00004251"/>
    </source>
</evidence>
<dbReference type="FunFam" id="2.40.160.110:FF:000005">
    <property type="entry name" value="Lysosome-associated membrane glycoprotein 1"/>
    <property type="match status" value="1"/>
</dbReference>
<evidence type="ECO:0000313" key="11">
    <source>
        <dbReference type="EMBL" id="KAF6084215.1"/>
    </source>
</evidence>
<keyword evidence="5" id="KW-1133">Transmembrane helix</keyword>
<feature type="compositionally biased region" description="Basic and acidic residues" evidence="9">
    <location>
        <begin position="212"/>
        <end position="221"/>
    </location>
</feature>
<feature type="compositionally biased region" description="Basic and acidic residues" evidence="9">
    <location>
        <begin position="241"/>
        <end position="250"/>
    </location>
</feature>
<keyword evidence="7" id="KW-0325">Glycoprotein</keyword>
<evidence type="ECO:0000256" key="3">
    <source>
        <dbReference type="ARBA" id="ARBA00022692"/>
    </source>
</evidence>
<dbReference type="AlphaFoldDB" id="A0A833Z3J3"/>
<dbReference type="InterPro" id="IPR018134">
    <property type="entry name" value="LAMP_CS"/>
</dbReference>
<keyword evidence="6 8" id="KW-0472">Membrane</keyword>
<sequence length="256" mass="28376">MAAPGSARRQPLLLLLLAGLVHSASAVFVVKDGNGTACIMANFSAAFLTKYDTNSGSKNVTFDLPSDAGVLNSSSCGKENMSNPSLMIAFGKGHKLTLSFTRNATRYSVQMMSFVYNLSDTEIFPNASSKEIRTAESITDIMADINKKYRCVSSNWIHMKNVTVTFSDTVIQAYLSNNSFSKEETRCKQDEPSPTGFPDRRQQVRVCGRVPAGREQHADPHRRGRRPSGTGPHRPHRLPHRQKEEPRRLPDYLATI</sequence>
<comment type="caution">
    <text evidence="8">Lacks conserved residue(s) required for the propagation of feature annotation.</text>
</comment>
<dbReference type="GO" id="GO:0005765">
    <property type="term" value="C:lysosomal membrane"/>
    <property type="evidence" value="ECO:0007669"/>
    <property type="project" value="UniProtKB-SubCell"/>
</dbReference>
<name>A0A833Z3J3_9CHIR</name>
<feature type="region of interest" description="Disordered" evidence="9">
    <location>
        <begin position="210"/>
        <end position="256"/>
    </location>
</feature>
<keyword evidence="3 8" id="KW-0812">Transmembrane</keyword>
<evidence type="ECO:0000256" key="4">
    <source>
        <dbReference type="ARBA" id="ARBA00022729"/>
    </source>
</evidence>
<dbReference type="Proteomes" id="UP000664940">
    <property type="component" value="Unassembled WGS sequence"/>
</dbReference>
<dbReference type="GO" id="GO:0072594">
    <property type="term" value="P:establishment of protein localization to organelle"/>
    <property type="evidence" value="ECO:0007669"/>
    <property type="project" value="TreeGrafter"/>
</dbReference>
<dbReference type="GO" id="GO:0005886">
    <property type="term" value="C:plasma membrane"/>
    <property type="evidence" value="ECO:0007669"/>
    <property type="project" value="UniProtKB-SubCell"/>
</dbReference>
<organism evidence="11 12">
    <name type="scientific">Phyllostomus discolor</name>
    <name type="common">pale spear-nosed bat</name>
    <dbReference type="NCBI Taxonomy" id="89673"/>
    <lineage>
        <taxon>Eukaryota</taxon>
        <taxon>Metazoa</taxon>
        <taxon>Chordata</taxon>
        <taxon>Craniata</taxon>
        <taxon>Vertebrata</taxon>
        <taxon>Euteleostomi</taxon>
        <taxon>Mammalia</taxon>
        <taxon>Eutheria</taxon>
        <taxon>Laurasiatheria</taxon>
        <taxon>Chiroptera</taxon>
        <taxon>Yangochiroptera</taxon>
        <taxon>Phyllostomidae</taxon>
        <taxon>Phyllostominae</taxon>
        <taxon>Phyllostomus</taxon>
    </lineage>
</organism>
<evidence type="ECO:0000256" key="2">
    <source>
        <dbReference type="ARBA" id="ARBA00004352"/>
    </source>
</evidence>
<dbReference type="Gene3D" id="2.40.160.110">
    <property type="match status" value="1"/>
</dbReference>
<evidence type="ECO:0000256" key="6">
    <source>
        <dbReference type="ARBA" id="ARBA00023136"/>
    </source>
</evidence>
<evidence type="ECO:0000256" key="10">
    <source>
        <dbReference type="SAM" id="SignalP"/>
    </source>
</evidence>
<keyword evidence="8" id="KW-1015">Disulfide bond</keyword>
<protein>
    <submittedName>
        <fullName evidence="11">Lysosomal associated membrane protein 1</fullName>
    </submittedName>
</protein>
<reference evidence="11 12" key="1">
    <citation type="journal article" date="2020" name="Nature">
        <title>Six reference-quality genomes reveal evolution of bat adaptations.</title>
        <authorList>
            <person name="Jebb D."/>
            <person name="Huang Z."/>
            <person name="Pippel M."/>
            <person name="Hughes G.M."/>
            <person name="Lavrichenko K."/>
            <person name="Devanna P."/>
            <person name="Winkler S."/>
            <person name="Jermiin L.S."/>
            <person name="Skirmuntt E.C."/>
            <person name="Katzourakis A."/>
            <person name="Burkitt-Gray L."/>
            <person name="Ray D.A."/>
            <person name="Sullivan K.A.M."/>
            <person name="Roscito J.G."/>
            <person name="Kirilenko B.M."/>
            <person name="Davalos L.M."/>
            <person name="Corthals A.P."/>
            <person name="Power M.L."/>
            <person name="Jones G."/>
            <person name="Ransome R.D."/>
            <person name="Dechmann D.K.N."/>
            <person name="Locatelli A.G."/>
            <person name="Puechmaille S.J."/>
            <person name="Fedrigo O."/>
            <person name="Jarvis E.D."/>
            <person name="Hiller M."/>
            <person name="Vernes S.C."/>
            <person name="Myers E.W."/>
            <person name="Teeling E.C."/>
        </authorList>
    </citation>
    <scope>NUCLEOTIDE SEQUENCE [LARGE SCALE GENOMIC DNA]</scope>
    <source>
        <strain evidence="11">Bat1K_MPI-CBG_1</strain>
    </source>
</reference>
<dbReference type="InterPro" id="IPR002000">
    <property type="entry name" value="Lysosome-assoc_membr_glycop"/>
</dbReference>
<evidence type="ECO:0000256" key="8">
    <source>
        <dbReference type="PROSITE-ProRule" id="PRU00740"/>
    </source>
</evidence>
<feature type="signal peptide" evidence="10">
    <location>
        <begin position="1"/>
        <end position="26"/>
    </location>
</feature>
<feature type="chain" id="PRO_5032448476" evidence="10">
    <location>
        <begin position="27"/>
        <end position="256"/>
    </location>
</feature>
<comment type="subcellular location">
    <subcellularLocation>
        <location evidence="1">Cell membrane</location>
        <topology evidence="1">Single-pass type I membrane protein</topology>
    </subcellularLocation>
    <subcellularLocation>
        <location evidence="2 8">Lysosome membrane</location>
        <topology evidence="2 8">Single-pass type I membrane protein</topology>
    </subcellularLocation>
</comment>
<evidence type="ECO:0000256" key="9">
    <source>
        <dbReference type="SAM" id="MobiDB-lite"/>
    </source>
</evidence>
<comment type="similarity">
    <text evidence="8">Belongs to the LAMP family.</text>
</comment>
<evidence type="ECO:0000256" key="7">
    <source>
        <dbReference type="ARBA" id="ARBA00023180"/>
    </source>
</evidence>
<dbReference type="GO" id="GO:0031902">
    <property type="term" value="C:late endosome membrane"/>
    <property type="evidence" value="ECO:0007669"/>
    <property type="project" value="TreeGrafter"/>
</dbReference>
<evidence type="ECO:0000256" key="5">
    <source>
        <dbReference type="ARBA" id="ARBA00022989"/>
    </source>
</evidence>
<evidence type="ECO:0000313" key="12">
    <source>
        <dbReference type="Proteomes" id="UP000664940"/>
    </source>
</evidence>
<proteinExistence type="inferred from homology"/>
<dbReference type="PANTHER" id="PTHR11506:SF35">
    <property type="entry name" value="LYSOSOME-ASSOCIATED MEMBRANE GLYCOPROTEIN 5"/>
    <property type="match status" value="1"/>
</dbReference>